<dbReference type="GO" id="GO:0030170">
    <property type="term" value="F:pyridoxal phosphate binding"/>
    <property type="evidence" value="ECO:0007669"/>
    <property type="project" value="UniProtKB-UniRule"/>
</dbReference>
<dbReference type="PIRSF" id="PIRSF005572">
    <property type="entry name" value="NifS"/>
    <property type="match status" value="1"/>
</dbReference>
<dbReference type="PANTHER" id="PTHR43586:SF8">
    <property type="entry name" value="CYSTEINE DESULFURASE 1, CHLOROPLASTIC"/>
    <property type="match status" value="1"/>
</dbReference>
<dbReference type="InterPro" id="IPR015424">
    <property type="entry name" value="PyrdxlP-dep_Trfase"/>
</dbReference>
<evidence type="ECO:0000256" key="5">
    <source>
        <dbReference type="ARBA" id="ARBA00022898"/>
    </source>
</evidence>
<evidence type="ECO:0000256" key="8">
    <source>
        <dbReference type="RuleBase" id="RU004506"/>
    </source>
</evidence>
<dbReference type="GO" id="GO:0006534">
    <property type="term" value="P:cysteine metabolic process"/>
    <property type="evidence" value="ECO:0007669"/>
    <property type="project" value="UniProtKB-UniRule"/>
</dbReference>
<dbReference type="EC" id="2.8.1.7" evidence="8"/>
<dbReference type="InterPro" id="IPR010970">
    <property type="entry name" value="Cys_dSase_SufS"/>
</dbReference>
<comment type="function">
    <text evidence="2 8">Catalyzes the removal of elemental sulfur and selenium atoms from L-cysteine, L-cystine, L-selenocysteine, and L-selenocystine to produce L-alanine.</text>
</comment>
<dbReference type="Gene3D" id="3.90.1150.10">
    <property type="entry name" value="Aspartate Aminotransferase, domain 1"/>
    <property type="match status" value="1"/>
</dbReference>
<comment type="cofactor">
    <cofactor evidence="1 7">
        <name>pyridoxal 5'-phosphate</name>
        <dbReference type="ChEBI" id="CHEBI:597326"/>
    </cofactor>
</comment>
<evidence type="ECO:0000256" key="4">
    <source>
        <dbReference type="ARBA" id="ARBA00022679"/>
    </source>
</evidence>
<keyword evidence="4 8" id="KW-0808">Transferase</keyword>
<dbReference type="SUPFAM" id="SSF53383">
    <property type="entry name" value="PLP-dependent transferases"/>
    <property type="match status" value="1"/>
</dbReference>
<accession>A0A5C6M3D2</accession>
<comment type="similarity">
    <text evidence="3 8">Belongs to the class-V pyridoxal-phosphate-dependent aminotransferase family. Csd subfamily.</text>
</comment>
<evidence type="ECO:0000313" key="11">
    <source>
        <dbReference type="Proteomes" id="UP000321083"/>
    </source>
</evidence>
<dbReference type="EMBL" id="SRHE01000330">
    <property type="protein sequence ID" value="TWW09260.1"/>
    <property type="molecule type" value="Genomic_DNA"/>
</dbReference>
<evidence type="ECO:0000256" key="2">
    <source>
        <dbReference type="ARBA" id="ARBA00002824"/>
    </source>
</evidence>
<dbReference type="InterPro" id="IPR015421">
    <property type="entry name" value="PyrdxlP-dep_Trfase_major"/>
</dbReference>
<dbReference type="InterPro" id="IPR016454">
    <property type="entry name" value="Cysteine_dSase"/>
</dbReference>
<keyword evidence="11" id="KW-1185">Reference proteome</keyword>
<dbReference type="GO" id="GO:0031071">
    <property type="term" value="F:cysteine desulfurase activity"/>
    <property type="evidence" value="ECO:0007669"/>
    <property type="project" value="UniProtKB-UniRule"/>
</dbReference>
<comment type="catalytic activity">
    <reaction evidence="6 8">
        <text>(sulfur carrier)-H + L-cysteine = (sulfur carrier)-SH + L-alanine</text>
        <dbReference type="Rhea" id="RHEA:43892"/>
        <dbReference type="Rhea" id="RHEA-COMP:14737"/>
        <dbReference type="Rhea" id="RHEA-COMP:14739"/>
        <dbReference type="ChEBI" id="CHEBI:29917"/>
        <dbReference type="ChEBI" id="CHEBI:35235"/>
        <dbReference type="ChEBI" id="CHEBI:57972"/>
        <dbReference type="ChEBI" id="CHEBI:64428"/>
        <dbReference type="EC" id="2.8.1.7"/>
    </reaction>
</comment>
<protein>
    <recommendedName>
        <fullName evidence="8">Cysteine desulfurase</fullName>
        <ecNumber evidence="8">2.8.1.7</ecNumber>
    </recommendedName>
</protein>
<dbReference type="InterPro" id="IPR000192">
    <property type="entry name" value="Aminotrans_V_dom"/>
</dbReference>
<dbReference type="Proteomes" id="UP000321083">
    <property type="component" value="Unassembled WGS sequence"/>
</dbReference>
<evidence type="ECO:0000259" key="9">
    <source>
        <dbReference type="Pfam" id="PF00266"/>
    </source>
</evidence>
<dbReference type="PROSITE" id="PS00595">
    <property type="entry name" value="AA_TRANSFER_CLASS_5"/>
    <property type="match status" value="1"/>
</dbReference>
<dbReference type="Pfam" id="PF00266">
    <property type="entry name" value="Aminotran_5"/>
    <property type="match status" value="1"/>
</dbReference>
<name>A0A5C6M3D2_9PLAN</name>
<sequence length="409" mass="44607">MKPWTQEDIEIIRQDFPALKQLARGKPLVYLDSGATALKPKVVVDAEVEHLLYGASNVHRGVHFLSEQATRKFEDSREKARAFLNARETSEIIFTSGTTAGINLVAYSFGSLLKAGDEVLISHMEHHSNIVPWQMLCERQVVVLLVAPIDDRGELIMEEFARLIGPKTRLVAITALSNALGTINPLQEIVRLAHAKDVPVLFDAAQAAPHMALDVQALDVDFLTISSHKLFGPTGVGVLYGKRALLERMPPFLGGGDMIRSVSFERTTYAPLPAKFEAGTPNISGVIAFGVALDYINKLGLARIAAYEHELLDYGTKVLSTVPGLTLVGTARHKASILSFTLDNVHPHDIGTMLDQDGIAIRAGHHCAQPVMSRYGVPATARASLAFYNTKAELDLLAQSLRKCVEVFS</sequence>
<dbReference type="PANTHER" id="PTHR43586">
    <property type="entry name" value="CYSTEINE DESULFURASE"/>
    <property type="match status" value="1"/>
</dbReference>
<dbReference type="InterPro" id="IPR015422">
    <property type="entry name" value="PyrdxlP-dep_Trfase_small"/>
</dbReference>
<evidence type="ECO:0000256" key="1">
    <source>
        <dbReference type="ARBA" id="ARBA00001933"/>
    </source>
</evidence>
<feature type="domain" description="Aminotransferase class V" evidence="9">
    <location>
        <begin position="29"/>
        <end position="397"/>
    </location>
</feature>
<evidence type="ECO:0000256" key="7">
    <source>
        <dbReference type="RuleBase" id="RU004504"/>
    </source>
</evidence>
<dbReference type="NCBIfam" id="TIGR01979">
    <property type="entry name" value="sufS"/>
    <property type="match status" value="1"/>
</dbReference>
<evidence type="ECO:0000256" key="6">
    <source>
        <dbReference type="ARBA" id="ARBA00050776"/>
    </source>
</evidence>
<dbReference type="AlphaFoldDB" id="A0A5C6M3D2"/>
<organism evidence="10 11">
    <name type="scientific">Planctomyces bekefii</name>
    <dbReference type="NCBI Taxonomy" id="1653850"/>
    <lineage>
        <taxon>Bacteria</taxon>
        <taxon>Pseudomonadati</taxon>
        <taxon>Planctomycetota</taxon>
        <taxon>Planctomycetia</taxon>
        <taxon>Planctomycetales</taxon>
        <taxon>Planctomycetaceae</taxon>
        <taxon>Planctomyces</taxon>
    </lineage>
</organism>
<dbReference type="InterPro" id="IPR020578">
    <property type="entry name" value="Aminotrans_V_PyrdxlP_BS"/>
</dbReference>
<proteinExistence type="inferred from homology"/>
<evidence type="ECO:0000256" key="3">
    <source>
        <dbReference type="ARBA" id="ARBA00010447"/>
    </source>
</evidence>
<gene>
    <name evidence="10" type="ORF">E3A20_16100</name>
</gene>
<evidence type="ECO:0000313" key="10">
    <source>
        <dbReference type="EMBL" id="TWW09260.1"/>
    </source>
</evidence>
<reference evidence="10 11" key="1">
    <citation type="submission" date="2019-08" db="EMBL/GenBank/DDBJ databases">
        <title>100 year-old enigma solved: identification of Planctomyces bekefii, the type genus and species of the phylum Planctomycetes.</title>
        <authorList>
            <person name="Svetlana D.N."/>
            <person name="Overmann J."/>
        </authorList>
    </citation>
    <scope>NUCLEOTIDE SEQUENCE [LARGE SCALE GENOMIC DNA]</scope>
    <source>
        <strain evidence="10">Phe10_nw2017</strain>
    </source>
</reference>
<keyword evidence="5 8" id="KW-0663">Pyridoxal phosphate</keyword>
<comment type="caution">
    <text evidence="10">The sequence shown here is derived from an EMBL/GenBank/DDBJ whole genome shotgun (WGS) entry which is preliminary data.</text>
</comment>
<dbReference type="CDD" id="cd06453">
    <property type="entry name" value="SufS_like"/>
    <property type="match status" value="1"/>
</dbReference>
<dbReference type="Gene3D" id="3.40.640.10">
    <property type="entry name" value="Type I PLP-dependent aspartate aminotransferase-like (Major domain)"/>
    <property type="match status" value="1"/>
</dbReference>
<reference evidence="10 11" key="2">
    <citation type="submission" date="2019-08" db="EMBL/GenBank/DDBJ databases">
        <authorList>
            <person name="Henke P."/>
        </authorList>
    </citation>
    <scope>NUCLEOTIDE SEQUENCE [LARGE SCALE GENOMIC DNA]</scope>
    <source>
        <strain evidence="10">Phe10_nw2017</strain>
    </source>
</reference>